<gene>
    <name evidence="8" type="ordered locus">Tgr7_2669</name>
</gene>
<evidence type="ECO:0000313" key="8">
    <source>
        <dbReference type="EMBL" id="ACL73744.1"/>
    </source>
</evidence>
<dbReference type="GO" id="GO:0005886">
    <property type="term" value="C:plasma membrane"/>
    <property type="evidence" value="ECO:0007669"/>
    <property type="project" value="UniProtKB-SubCell"/>
</dbReference>
<evidence type="ECO:0000256" key="5">
    <source>
        <dbReference type="ARBA" id="ARBA00022989"/>
    </source>
</evidence>
<dbReference type="PANTHER" id="PTHR34584">
    <property type="entry name" value="NA(+)/H(+) ANTIPORTER SUBUNIT E1"/>
    <property type="match status" value="1"/>
</dbReference>
<keyword evidence="5 7" id="KW-1133">Transmembrane helix</keyword>
<feature type="transmembrane region" description="Helical" evidence="7">
    <location>
        <begin position="114"/>
        <end position="133"/>
    </location>
</feature>
<keyword evidence="3" id="KW-1003">Cell membrane</keyword>
<evidence type="ECO:0000256" key="4">
    <source>
        <dbReference type="ARBA" id="ARBA00022692"/>
    </source>
</evidence>
<dbReference type="RefSeq" id="WP_012639219.1">
    <property type="nucleotide sequence ID" value="NC_011901.1"/>
</dbReference>
<protein>
    <submittedName>
        <fullName evidence="8">Cation antiporter</fullName>
    </submittedName>
</protein>
<name>B8GMS9_THISH</name>
<dbReference type="Proteomes" id="UP000002383">
    <property type="component" value="Chromosome"/>
</dbReference>
<feature type="transmembrane region" description="Helical" evidence="7">
    <location>
        <begin position="44"/>
        <end position="62"/>
    </location>
</feature>
<reference evidence="8 9" key="1">
    <citation type="journal article" date="2011" name="Stand. Genomic Sci.">
        <title>Complete genome sequence of 'Thioalkalivibrio sulfidophilus' HL-EbGr7.</title>
        <authorList>
            <person name="Muyzer G."/>
            <person name="Sorokin D.Y."/>
            <person name="Mavromatis K."/>
            <person name="Lapidus A."/>
            <person name="Clum A."/>
            <person name="Ivanova N."/>
            <person name="Pati A."/>
            <person name="d'Haeseleer P."/>
            <person name="Woyke T."/>
            <person name="Kyrpides N.C."/>
        </authorList>
    </citation>
    <scope>NUCLEOTIDE SEQUENCE [LARGE SCALE GENOMIC DNA]</scope>
    <source>
        <strain evidence="8 9">HL-EbGR7</strain>
    </source>
</reference>
<organism evidence="8 9">
    <name type="scientific">Thioalkalivibrio sulfidiphilus (strain HL-EbGR7)</name>
    <dbReference type="NCBI Taxonomy" id="396588"/>
    <lineage>
        <taxon>Bacteria</taxon>
        <taxon>Pseudomonadati</taxon>
        <taxon>Pseudomonadota</taxon>
        <taxon>Gammaproteobacteria</taxon>
        <taxon>Chromatiales</taxon>
        <taxon>Ectothiorhodospiraceae</taxon>
        <taxon>Thioalkalivibrio</taxon>
    </lineage>
</organism>
<comment type="similarity">
    <text evidence="2">Belongs to the CPA3 antiporters (TC 2.A.63) subunit E family.</text>
</comment>
<keyword evidence="6 7" id="KW-0472">Membrane</keyword>
<evidence type="ECO:0000256" key="7">
    <source>
        <dbReference type="SAM" id="Phobius"/>
    </source>
</evidence>
<evidence type="ECO:0000256" key="3">
    <source>
        <dbReference type="ARBA" id="ARBA00022475"/>
    </source>
</evidence>
<sequence length="176" mass="18711" precursor="true">MDTLSTGRLSRRAARARRFAITLVLAALLWWVLAGHASLLSPLAWLAILGAAVSTLFLPLGRPFRLSLSALPGFAVYFLSASVAGGVDVARRALSPAMPLKPGFVSYTTELPHGAALTFFMAVISLLPGTLSVRLEGRLLTVHVLDTRLPIETSLSDLEGHITRVFIMAPRPGGAA</sequence>
<feature type="transmembrane region" description="Helical" evidence="7">
    <location>
        <begin position="74"/>
        <end position="94"/>
    </location>
</feature>
<dbReference type="EMBL" id="CP001339">
    <property type="protein sequence ID" value="ACL73744.1"/>
    <property type="molecule type" value="Genomic_DNA"/>
</dbReference>
<evidence type="ECO:0000313" key="9">
    <source>
        <dbReference type="Proteomes" id="UP000002383"/>
    </source>
</evidence>
<keyword evidence="9" id="KW-1185">Reference proteome</keyword>
<evidence type="ECO:0000256" key="6">
    <source>
        <dbReference type="ARBA" id="ARBA00023136"/>
    </source>
</evidence>
<dbReference type="GO" id="GO:0008324">
    <property type="term" value="F:monoatomic cation transmembrane transporter activity"/>
    <property type="evidence" value="ECO:0007669"/>
    <property type="project" value="InterPro"/>
</dbReference>
<dbReference type="eggNOG" id="COG1863">
    <property type="taxonomic scope" value="Bacteria"/>
</dbReference>
<dbReference type="KEGG" id="tgr:Tgr7_2669"/>
<keyword evidence="4 7" id="KW-0812">Transmembrane</keyword>
<comment type="subcellular location">
    <subcellularLocation>
        <location evidence="1">Cell membrane</location>
        <topology evidence="1">Multi-pass membrane protein</topology>
    </subcellularLocation>
</comment>
<evidence type="ECO:0000256" key="1">
    <source>
        <dbReference type="ARBA" id="ARBA00004651"/>
    </source>
</evidence>
<dbReference type="PANTHER" id="PTHR34584:SF1">
    <property type="entry name" value="NA(+)_H(+) ANTIPORTER SUBUNIT E1"/>
    <property type="match status" value="1"/>
</dbReference>
<dbReference type="HOGENOM" id="CLU_086615_1_0_6"/>
<proteinExistence type="inferred from homology"/>
<dbReference type="STRING" id="396588.Tgr7_2669"/>
<dbReference type="Pfam" id="PF01899">
    <property type="entry name" value="MNHE"/>
    <property type="match status" value="1"/>
</dbReference>
<accession>B8GMS9</accession>
<dbReference type="InterPro" id="IPR002758">
    <property type="entry name" value="Cation_antiport_E"/>
</dbReference>
<evidence type="ECO:0000256" key="2">
    <source>
        <dbReference type="ARBA" id="ARBA00006228"/>
    </source>
</evidence>
<dbReference type="AlphaFoldDB" id="B8GMS9"/>